<evidence type="ECO:0000313" key="1">
    <source>
        <dbReference type="EMBL" id="SVC49119.1"/>
    </source>
</evidence>
<feature type="non-terminal residue" evidence="1">
    <location>
        <position position="1"/>
    </location>
</feature>
<sequence length="125" mass="14148">VFKYAEEVEPVWSRLEVVSKRSTTGEIVPLPRIRENWGSGGRSSTEVSDCRKHVRWHRDEPVTVIGRTVLIVQARMGSTRLPGKSMMSLAGEPMIVRILERLLRCELPDDIVLAVPDQSQDEILV</sequence>
<gene>
    <name evidence="1" type="ORF">METZ01_LOCUS301973</name>
</gene>
<dbReference type="SUPFAM" id="SSF53448">
    <property type="entry name" value="Nucleotide-diphospho-sugar transferases"/>
    <property type="match status" value="1"/>
</dbReference>
<feature type="non-terminal residue" evidence="1">
    <location>
        <position position="125"/>
    </location>
</feature>
<dbReference type="EMBL" id="UINC01094137">
    <property type="protein sequence ID" value="SVC49119.1"/>
    <property type="molecule type" value="Genomic_DNA"/>
</dbReference>
<name>A0A382MJV2_9ZZZZ</name>
<dbReference type="PANTHER" id="PTHR42866:SF1">
    <property type="entry name" value="SPORE COAT POLYSACCHARIDE BIOSYNTHESIS PROTEIN SPSF"/>
    <property type="match status" value="1"/>
</dbReference>
<dbReference type="InterPro" id="IPR029044">
    <property type="entry name" value="Nucleotide-diphossugar_trans"/>
</dbReference>
<organism evidence="1">
    <name type="scientific">marine metagenome</name>
    <dbReference type="NCBI Taxonomy" id="408172"/>
    <lineage>
        <taxon>unclassified sequences</taxon>
        <taxon>metagenomes</taxon>
        <taxon>ecological metagenomes</taxon>
    </lineage>
</organism>
<accession>A0A382MJV2</accession>
<dbReference type="Pfam" id="PF02348">
    <property type="entry name" value="CTP_transf_3"/>
    <property type="match status" value="1"/>
</dbReference>
<dbReference type="AlphaFoldDB" id="A0A382MJV2"/>
<proteinExistence type="predicted"/>
<dbReference type="PANTHER" id="PTHR42866">
    <property type="entry name" value="3-DEOXY-MANNO-OCTULOSONATE CYTIDYLYLTRANSFERASE"/>
    <property type="match status" value="1"/>
</dbReference>
<dbReference type="GO" id="GO:0005829">
    <property type="term" value="C:cytosol"/>
    <property type="evidence" value="ECO:0007669"/>
    <property type="project" value="TreeGrafter"/>
</dbReference>
<dbReference type="InterPro" id="IPR003329">
    <property type="entry name" value="Cytidylyl_trans"/>
</dbReference>
<reference evidence="1" key="1">
    <citation type="submission" date="2018-05" db="EMBL/GenBank/DDBJ databases">
        <authorList>
            <person name="Lanie J.A."/>
            <person name="Ng W.-L."/>
            <person name="Kazmierczak K.M."/>
            <person name="Andrzejewski T.M."/>
            <person name="Davidsen T.M."/>
            <person name="Wayne K.J."/>
            <person name="Tettelin H."/>
            <person name="Glass J.I."/>
            <person name="Rusch D."/>
            <person name="Podicherti R."/>
            <person name="Tsui H.-C.T."/>
            <person name="Winkler M.E."/>
        </authorList>
    </citation>
    <scope>NUCLEOTIDE SEQUENCE</scope>
</reference>
<dbReference type="Gene3D" id="3.90.550.10">
    <property type="entry name" value="Spore Coat Polysaccharide Biosynthesis Protein SpsA, Chain A"/>
    <property type="match status" value="1"/>
</dbReference>
<protein>
    <submittedName>
        <fullName evidence="1">Uncharacterized protein</fullName>
    </submittedName>
</protein>